<evidence type="ECO:0008006" key="4">
    <source>
        <dbReference type="Google" id="ProtNLM"/>
    </source>
</evidence>
<dbReference type="InterPro" id="IPR036179">
    <property type="entry name" value="Ig-like_dom_sf"/>
</dbReference>
<accession>A0ABY3L9K8</accession>
<dbReference type="InterPro" id="IPR013783">
    <property type="entry name" value="Ig-like_fold"/>
</dbReference>
<dbReference type="EMBL" id="RCNL01000241">
    <property type="protein sequence ID" value="TXL69063.1"/>
    <property type="molecule type" value="Genomic_DNA"/>
</dbReference>
<dbReference type="PANTHER" id="PTHR14340">
    <property type="entry name" value="MICROFIBRIL-ASSOCIATED GLYCOPROTEIN 3"/>
    <property type="match status" value="1"/>
</dbReference>
<keyword evidence="1" id="KW-0393">Immunoglobulin domain</keyword>
<dbReference type="Gene3D" id="2.60.40.10">
    <property type="entry name" value="Immunoglobulins"/>
    <property type="match status" value="2"/>
</dbReference>
<reference evidence="2 3" key="1">
    <citation type="submission" date="2018-10" db="EMBL/GenBank/DDBJ databases">
        <title>Draft genome sequence of Pantoea vagans isolated from corpses of the sugarcane aphid Melanaphis sacchari Zehntner.</title>
        <authorList>
            <person name="Toledo E."/>
            <person name="Pena G."/>
            <person name="Lozano L."/>
        </authorList>
    </citation>
    <scope>NUCLEOTIDE SEQUENCE [LARGE SCALE GENOMIC DNA]</scope>
    <source>
        <strain evidence="2 3">ET-90</strain>
    </source>
</reference>
<organism evidence="2 3">
    <name type="scientific">Pantoea vagans</name>
    <dbReference type="NCBI Taxonomy" id="470934"/>
    <lineage>
        <taxon>Bacteria</taxon>
        <taxon>Pseudomonadati</taxon>
        <taxon>Pseudomonadota</taxon>
        <taxon>Gammaproteobacteria</taxon>
        <taxon>Enterobacterales</taxon>
        <taxon>Erwiniaceae</taxon>
        <taxon>Pantoea</taxon>
    </lineage>
</organism>
<name>A0ABY3L9K8_9GAMM</name>
<evidence type="ECO:0000313" key="2">
    <source>
        <dbReference type="EMBL" id="TXL69063.1"/>
    </source>
</evidence>
<keyword evidence="3" id="KW-1185">Reference proteome</keyword>
<feature type="non-terminal residue" evidence="2">
    <location>
        <position position="1"/>
    </location>
</feature>
<dbReference type="Proteomes" id="UP000426772">
    <property type="component" value="Unassembled WGS sequence"/>
</dbReference>
<dbReference type="SUPFAM" id="SSF48726">
    <property type="entry name" value="Immunoglobulin"/>
    <property type="match status" value="1"/>
</dbReference>
<sequence>NIHIEHTELCSRLLLTKLQRKDSGEVKIKLKNEFGTIEAFSQLVVLDKPTPPMGPLEIVEASSSTIEFKWRPPKDSGGC</sequence>
<protein>
    <recommendedName>
        <fullName evidence="4">Fibronectin type-III domain-containing protein</fullName>
    </recommendedName>
</protein>
<comment type="caution">
    <text evidence="2">The sequence shown here is derived from an EMBL/GenBank/DDBJ whole genome shotgun (WGS) entry which is preliminary data.</text>
</comment>
<evidence type="ECO:0000256" key="1">
    <source>
        <dbReference type="ARBA" id="ARBA00023319"/>
    </source>
</evidence>
<proteinExistence type="predicted"/>
<evidence type="ECO:0000313" key="3">
    <source>
        <dbReference type="Proteomes" id="UP000426772"/>
    </source>
</evidence>
<dbReference type="PANTHER" id="PTHR14340:SF9">
    <property type="entry name" value="FIBRONECTIN TYPE-III DOMAIN-CONTAINING PROTEIN"/>
    <property type="match status" value="1"/>
</dbReference>
<feature type="non-terminal residue" evidence="2">
    <location>
        <position position="79"/>
    </location>
</feature>
<gene>
    <name evidence="2" type="ORF">D9O29_24105</name>
</gene>